<feature type="transmembrane region" description="Helical" evidence="1">
    <location>
        <begin position="80"/>
        <end position="102"/>
    </location>
</feature>
<dbReference type="AlphaFoldDB" id="A0A162CAW5"/>
<keyword evidence="1" id="KW-0472">Membrane</keyword>
<keyword evidence="1" id="KW-0812">Transmembrane</keyword>
<protein>
    <submittedName>
        <fullName evidence="2">Uncharacterized protein</fullName>
    </submittedName>
</protein>
<dbReference type="Proteomes" id="UP000076858">
    <property type="component" value="Unassembled WGS sequence"/>
</dbReference>
<keyword evidence="1" id="KW-1133">Transmembrane helix</keyword>
<organism evidence="2 3">
    <name type="scientific">Daphnia magna</name>
    <dbReference type="NCBI Taxonomy" id="35525"/>
    <lineage>
        <taxon>Eukaryota</taxon>
        <taxon>Metazoa</taxon>
        <taxon>Ecdysozoa</taxon>
        <taxon>Arthropoda</taxon>
        <taxon>Crustacea</taxon>
        <taxon>Branchiopoda</taxon>
        <taxon>Diplostraca</taxon>
        <taxon>Cladocera</taxon>
        <taxon>Anomopoda</taxon>
        <taxon>Daphniidae</taxon>
        <taxon>Daphnia</taxon>
    </lineage>
</organism>
<evidence type="ECO:0000256" key="1">
    <source>
        <dbReference type="SAM" id="Phobius"/>
    </source>
</evidence>
<accession>A0A162CAW5</accession>
<proteinExistence type="predicted"/>
<evidence type="ECO:0000313" key="3">
    <source>
        <dbReference type="Proteomes" id="UP000076858"/>
    </source>
</evidence>
<keyword evidence="3" id="KW-1185">Reference proteome</keyword>
<name>A0A162CAW5_9CRUS</name>
<reference evidence="2 3" key="1">
    <citation type="submission" date="2016-03" db="EMBL/GenBank/DDBJ databases">
        <title>EvidentialGene: Evidence-directed Construction of Genes on Genomes.</title>
        <authorList>
            <person name="Gilbert D.G."/>
            <person name="Choi J.-H."/>
            <person name="Mockaitis K."/>
            <person name="Colbourne J."/>
            <person name="Pfrender M."/>
        </authorList>
    </citation>
    <scope>NUCLEOTIDE SEQUENCE [LARGE SCALE GENOMIC DNA]</scope>
    <source>
        <strain evidence="2 3">Xinb3</strain>
        <tissue evidence="2">Complete organism</tissue>
    </source>
</reference>
<comment type="caution">
    <text evidence="2">The sequence shown here is derived from an EMBL/GenBank/DDBJ whole genome shotgun (WGS) entry which is preliminary data.</text>
</comment>
<gene>
    <name evidence="2" type="ORF">APZ42_034320</name>
</gene>
<sequence length="129" mass="14951">MDTTSLKTPPSKCVVERLSGVSFFFLHKRIQRDFLAFGMKEKKLKKKKGARRHAVCRSQVVPLLRDHFFPVVYYNIPVDFFFLSLSLSLLRLVLLLLIAPLYHYKYGGLLGAWPYRSLPFYLSLALVVV</sequence>
<dbReference type="EMBL" id="LRGB01003372">
    <property type="protein sequence ID" value="KZS03051.1"/>
    <property type="molecule type" value="Genomic_DNA"/>
</dbReference>
<evidence type="ECO:0000313" key="2">
    <source>
        <dbReference type="EMBL" id="KZS03051.1"/>
    </source>
</evidence>